<evidence type="ECO:0000259" key="3">
    <source>
        <dbReference type="PROSITE" id="PS51462"/>
    </source>
</evidence>
<feature type="domain" description="Nudix hydrolase" evidence="3">
    <location>
        <begin position="2"/>
        <end position="137"/>
    </location>
</feature>
<evidence type="ECO:0000313" key="5">
    <source>
        <dbReference type="Proteomes" id="UP001146351"/>
    </source>
</evidence>
<proteinExistence type="inferred from homology"/>
<dbReference type="InterPro" id="IPR000086">
    <property type="entry name" value="NUDIX_hydrolase_dom"/>
</dbReference>
<dbReference type="AlphaFoldDB" id="A0A9W9I7U1"/>
<evidence type="ECO:0000313" key="4">
    <source>
        <dbReference type="EMBL" id="KAJ5171816.1"/>
    </source>
</evidence>
<dbReference type="PROSITE" id="PS51462">
    <property type="entry name" value="NUDIX"/>
    <property type="match status" value="1"/>
</dbReference>
<dbReference type="InterPro" id="IPR020084">
    <property type="entry name" value="NUDIX_hydrolase_CS"/>
</dbReference>
<dbReference type="CDD" id="cd04678">
    <property type="entry name" value="NUDIX_MTH2_Nudt15"/>
    <property type="match status" value="1"/>
</dbReference>
<reference evidence="4" key="2">
    <citation type="journal article" date="2023" name="IMA Fungus">
        <title>Comparative genomic study of the Penicillium genus elucidates a diverse pangenome and 15 lateral gene transfer events.</title>
        <authorList>
            <person name="Petersen C."/>
            <person name="Sorensen T."/>
            <person name="Nielsen M.R."/>
            <person name="Sondergaard T.E."/>
            <person name="Sorensen J.L."/>
            <person name="Fitzpatrick D.A."/>
            <person name="Frisvad J.C."/>
            <person name="Nielsen K.L."/>
        </authorList>
    </citation>
    <scope>NUCLEOTIDE SEQUENCE</scope>
    <source>
        <strain evidence="4">IBT 21917</strain>
    </source>
</reference>
<dbReference type="PRINTS" id="PR00502">
    <property type="entry name" value="NUDIXFAMILY"/>
</dbReference>
<comment type="caution">
    <text evidence="4">The sequence shown here is derived from an EMBL/GenBank/DDBJ whole genome shotgun (WGS) entry which is preliminary data.</text>
</comment>
<dbReference type="Pfam" id="PF00293">
    <property type="entry name" value="NUDIX"/>
    <property type="match status" value="1"/>
</dbReference>
<dbReference type="PANTHER" id="PTHR16099:SF5">
    <property type="entry name" value="NUCLEOTIDE TRIPHOSPHATE DIPHOSPHATASE NUDT15"/>
    <property type="match status" value="1"/>
</dbReference>
<dbReference type="GO" id="GO:0006203">
    <property type="term" value="P:dGTP catabolic process"/>
    <property type="evidence" value="ECO:0007669"/>
    <property type="project" value="TreeGrafter"/>
</dbReference>
<dbReference type="SUPFAM" id="SSF55811">
    <property type="entry name" value="Nudix"/>
    <property type="match status" value="1"/>
</dbReference>
<dbReference type="InterPro" id="IPR020476">
    <property type="entry name" value="Nudix_hydrolase"/>
</dbReference>
<dbReference type="OrthoDB" id="447842at2759"/>
<dbReference type="PANTHER" id="PTHR16099">
    <property type="entry name" value="8-OXO-DGTP DIPHOSPHATES NUDT15"/>
    <property type="match status" value="1"/>
</dbReference>
<reference evidence="4" key="1">
    <citation type="submission" date="2022-11" db="EMBL/GenBank/DDBJ databases">
        <authorList>
            <person name="Petersen C."/>
        </authorList>
    </citation>
    <scope>NUCLEOTIDE SEQUENCE</scope>
    <source>
        <strain evidence="4">IBT 21917</strain>
    </source>
</reference>
<dbReference type="GO" id="GO:0035539">
    <property type="term" value="F:8-oxo-7,8-dihydrodeoxyguanosine triphosphate pyrophosphatase activity"/>
    <property type="evidence" value="ECO:0007669"/>
    <property type="project" value="TreeGrafter"/>
</dbReference>
<dbReference type="GO" id="GO:0005829">
    <property type="term" value="C:cytosol"/>
    <property type="evidence" value="ECO:0007669"/>
    <property type="project" value="TreeGrafter"/>
</dbReference>
<evidence type="ECO:0000256" key="2">
    <source>
        <dbReference type="RuleBase" id="RU003476"/>
    </source>
</evidence>
<dbReference type="Proteomes" id="UP001146351">
    <property type="component" value="Unassembled WGS sequence"/>
</dbReference>
<accession>A0A9W9I7U1</accession>
<dbReference type="FunFam" id="3.90.79.10:FF:000060">
    <property type="entry name" value="Nudix hydrolase 1"/>
    <property type="match status" value="1"/>
</dbReference>
<sequence length="151" mass="17008">MQPNIGVGVFVVNREGKFVLGKRQGSTGAGKWALPGGHLEFGETFEACAERELLEETGLQVRDLQFATATNNVMPDVNKHYVTIFMKGVVSDDSAQPQILEPEKCTAWEWVSWDELEGWRNAEVNASEGYDGRRLFLPMLDLFSQRPDFRV</sequence>
<dbReference type="Gene3D" id="3.90.79.10">
    <property type="entry name" value="Nucleoside Triphosphate Pyrophosphohydrolase"/>
    <property type="match status" value="1"/>
</dbReference>
<name>A0A9W9I7U1_9EURO</name>
<keyword evidence="1 2" id="KW-0378">Hydrolase</keyword>
<organism evidence="4 5">
    <name type="scientific">Penicillium capsulatum</name>
    <dbReference type="NCBI Taxonomy" id="69766"/>
    <lineage>
        <taxon>Eukaryota</taxon>
        <taxon>Fungi</taxon>
        <taxon>Dikarya</taxon>
        <taxon>Ascomycota</taxon>
        <taxon>Pezizomycotina</taxon>
        <taxon>Eurotiomycetes</taxon>
        <taxon>Eurotiomycetidae</taxon>
        <taxon>Eurotiales</taxon>
        <taxon>Aspergillaceae</taxon>
        <taxon>Penicillium</taxon>
    </lineage>
</organism>
<dbReference type="InterPro" id="IPR015797">
    <property type="entry name" value="NUDIX_hydrolase-like_dom_sf"/>
</dbReference>
<keyword evidence="5" id="KW-1185">Reference proteome</keyword>
<comment type="similarity">
    <text evidence="2">Belongs to the Nudix hydrolase family.</text>
</comment>
<protein>
    <recommendedName>
        <fullName evidence="3">Nudix hydrolase domain-containing protein</fullName>
    </recommendedName>
</protein>
<dbReference type="PROSITE" id="PS00893">
    <property type="entry name" value="NUDIX_BOX"/>
    <property type="match status" value="1"/>
</dbReference>
<dbReference type="EMBL" id="JAPQKO010000003">
    <property type="protein sequence ID" value="KAJ5171816.1"/>
    <property type="molecule type" value="Genomic_DNA"/>
</dbReference>
<evidence type="ECO:0000256" key="1">
    <source>
        <dbReference type="ARBA" id="ARBA00022801"/>
    </source>
</evidence>
<gene>
    <name evidence="4" type="ORF">N7492_004409</name>
</gene>